<evidence type="ECO:0000256" key="2">
    <source>
        <dbReference type="ARBA" id="ARBA00022729"/>
    </source>
</evidence>
<evidence type="ECO:0000256" key="1">
    <source>
        <dbReference type="ARBA" id="ARBA00004370"/>
    </source>
</evidence>
<dbReference type="InterPro" id="IPR007110">
    <property type="entry name" value="Ig-like_dom"/>
</dbReference>
<dbReference type="GO" id="GO:0007156">
    <property type="term" value="P:homophilic cell adhesion via plasma membrane adhesion molecules"/>
    <property type="evidence" value="ECO:0007669"/>
    <property type="project" value="TreeGrafter"/>
</dbReference>
<dbReference type="InterPro" id="IPR013106">
    <property type="entry name" value="Ig_V-set"/>
</dbReference>
<feature type="signal peptide" evidence="8">
    <location>
        <begin position="1"/>
        <end position="18"/>
    </location>
</feature>
<evidence type="ECO:0000259" key="9">
    <source>
        <dbReference type="PROSITE" id="PS50835"/>
    </source>
</evidence>
<keyword evidence="10" id="KW-1185">Reference proteome</keyword>
<evidence type="ECO:0000256" key="6">
    <source>
        <dbReference type="ARBA" id="ARBA00023180"/>
    </source>
</evidence>
<keyword evidence="4 7" id="KW-0472">Membrane</keyword>
<evidence type="ECO:0000256" key="4">
    <source>
        <dbReference type="ARBA" id="ARBA00023136"/>
    </source>
</evidence>
<dbReference type="InterPro" id="IPR051427">
    <property type="entry name" value="Nectin/Nectin-like"/>
</dbReference>
<evidence type="ECO:0000256" key="7">
    <source>
        <dbReference type="SAM" id="Phobius"/>
    </source>
</evidence>
<gene>
    <name evidence="11" type="primary">LOC116955956</name>
</gene>
<evidence type="ECO:0000313" key="10">
    <source>
        <dbReference type="Proteomes" id="UP001318040"/>
    </source>
</evidence>
<dbReference type="InterPro" id="IPR036179">
    <property type="entry name" value="Ig-like_dom_sf"/>
</dbReference>
<evidence type="ECO:0000256" key="3">
    <source>
        <dbReference type="ARBA" id="ARBA00022737"/>
    </source>
</evidence>
<evidence type="ECO:0000256" key="5">
    <source>
        <dbReference type="ARBA" id="ARBA00023157"/>
    </source>
</evidence>
<dbReference type="GO" id="GO:0005912">
    <property type="term" value="C:adherens junction"/>
    <property type="evidence" value="ECO:0007669"/>
    <property type="project" value="TreeGrafter"/>
</dbReference>
<accession>A0AAJ7UEA2</accession>
<keyword evidence="3" id="KW-0677">Repeat</keyword>
<keyword evidence="5" id="KW-1015">Disulfide bond</keyword>
<comment type="subcellular location">
    <subcellularLocation>
        <location evidence="1">Membrane</location>
    </subcellularLocation>
</comment>
<organism evidence="10 11">
    <name type="scientific">Petromyzon marinus</name>
    <name type="common">Sea lamprey</name>
    <dbReference type="NCBI Taxonomy" id="7757"/>
    <lineage>
        <taxon>Eukaryota</taxon>
        <taxon>Metazoa</taxon>
        <taxon>Chordata</taxon>
        <taxon>Craniata</taxon>
        <taxon>Vertebrata</taxon>
        <taxon>Cyclostomata</taxon>
        <taxon>Hyperoartia</taxon>
        <taxon>Petromyzontiformes</taxon>
        <taxon>Petromyzontidae</taxon>
        <taxon>Petromyzon</taxon>
    </lineage>
</organism>
<sequence length="186" mass="20403">MSVRFIVALAAIVVLTKAEKKTTITVTHGDSAKMVCSYVASENVTFTQMEWKKKAKDSTVAILNPDNMIHIPDNYIGRVTIGVLHNMASEMLISNVTAEDEGDYKCSVTTFPPIAREMHFTLKVNAPQPPPTQPPQPPNVSAIVLGVLFLVAAIAAGIFAYLWKEKEKNVRKTEDHNQPLRGQATA</sequence>
<dbReference type="SMART" id="SM00409">
    <property type="entry name" value="IG"/>
    <property type="match status" value="1"/>
</dbReference>
<keyword evidence="7" id="KW-1133">Transmembrane helix</keyword>
<dbReference type="InterPro" id="IPR003599">
    <property type="entry name" value="Ig_sub"/>
</dbReference>
<evidence type="ECO:0000256" key="8">
    <source>
        <dbReference type="SAM" id="SignalP"/>
    </source>
</evidence>
<keyword evidence="7" id="KW-0812">Transmembrane</keyword>
<name>A0AAJ7UEA2_PETMA</name>
<dbReference type="GO" id="GO:0007157">
    <property type="term" value="P:heterophilic cell-cell adhesion via plasma membrane cell adhesion molecules"/>
    <property type="evidence" value="ECO:0007669"/>
    <property type="project" value="TreeGrafter"/>
</dbReference>
<proteinExistence type="predicted"/>
<dbReference type="PANTHER" id="PTHR23277">
    <property type="entry name" value="NECTIN-RELATED"/>
    <property type="match status" value="1"/>
</dbReference>
<dbReference type="Pfam" id="PF07686">
    <property type="entry name" value="V-set"/>
    <property type="match status" value="1"/>
</dbReference>
<protein>
    <submittedName>
        <fullName evidence="11">Nectin-4-like</fullName>
    </submittedName>
</protein>
<dbReference type="Proteomes" id="UP001318040">
    <property type="component" value="Chromosome 62"/>
</dbReference>
<feature type="domain" description="Ig-like" evidence="9">
    <location>
        <begin position="10"/>
        <end position="121"/>
    </location>
</feature>
<reference evidence="11" key="1">
    <citation type="submission" date="2025-08" db="UniProtKB">
        <authorList>
            <consortium name="RefSeq"/>
        </authorList>
    </citation>
    <scope>IDENTIFICATION</scope>
    <source>
        <tissue evidence="11">Sperm</tissue>
    </source>
</reference>
<feature type="chain" id="PRO_5042613587" evidence="8">
    <location>
        <begin position="19"/>
        <end position="186"/>
    </location>
</feature>
<dbReference type="PROSITE" id="PS50835">
    <property type="entry name" value="IG_LIKE"/>
    <property type="match status" value="1"/>
</dbReference>
<dbReference type="SUPFAM" id="SSF48726">
    <property type="entry name" value="Immunoglobulin"/>
    <property type="match status" value="1"/>
</dbReference>
<evidence type="ECO:0000313" key="11">
    <source>
        <dbReference type="RefSeq" id="XP_032833207.1"/>
    </source>
</evidence>
<feature type="transmembrane region" description="Helical" evidence="7">
    <location>
        <begin position="140"/>
        <end position="163"/>
    </location>
</feature>
<keyword evidence="2 8" id="KW-0732">Signal</keyword>
<dbReference type="InterPro" id="IPR013783">
    <property type="entry name" value="Ig-like_fold"/>
</dbReference>
<dbReference type="RefSeq" id="XP_032833207.1">
    <property type="nucleotide sequence ID" value="XM_032977316.1"/>
</dbReference>
<dbReference type="GO" id="GO:0016020">
    <property type="term" value="C:membrane"/>
    <property type="evidence" value="ECO:0007669"/>
    <property type="project" value="UniProtKB-SubCell"/>
</dbReference>
<dbReference type="GeneID" id="116955956"/>
<dbReference type="AlphaFoldDB" id="A0AAJ7UEA2"/>
<dbReference type="Gene3D" id="2.60.40.10">
    <property type="entry name" value="Immunoglobulins"/>
    <property type="match status" value="1"/>
</dbReference>
<dbReference type="PANTHER" id="PTHR23277:SF108">
    <property type="entry name" value="FASCICLIN-3"/>
    <property type="match status" value="1"/>
</dbReference>
<dbReference type="KEGG" id="pmrn:116955956"/>
<keyword evidence="6" id="KW-0325">Glycoprotein</keyword>